<evidence type="ECO:0000256" key="8">
    <source>
        <dbReference type="SAM" id="Phobius"/>
    </source>
</evidence>
<feature type="transmembrane region" description="Helical" evidence="8">
    <location>
        <begin position="91"/>
        <end position="113"/>
    </location>
</feature>
<feature type="transmembrane region" description="Helical" evidence="8">
    <location>
        <begin position="247"/>
        <end position="267"/>
    </location>
</feature>
<dbReference type="AlphaFoldDB" id="A0A563DUV7"/>
<protein>
    <submittedName>
        <fullName evidence="9">Metal ABC transporter permease</fullName>
    </submittedName>
</protein>
<keyword evidence="3 6" id="KW-0812">Transmembrane</keyword>
<dbReference type="RefSeq" id="WP_146319378.1">
    <property type="nucleotide sequence ID" value="NZ_VCQV01000032.1"/>
</dbReference>
<keyword evidence="5 8" id="KW-0472">Membrane</keyword>
<name>A0A563DUV7_9MICO</name>
<feature type="transmembrane region" description="Helical" evidence="8">
    <location>
        <begin position="12"/>
        <end position="31"/>
    </location>
</feature>
<keyword evidence="10" id="KW-1185">Reference proteome</keyword>
<evidence type="ECO:0000313" key="9">
    <source>
        <dbReference type="EMBL" id="TWP34038.1"/>
    </source>
</evidence>
<proteinExistence type="inferred from homology"/>
<evidence type="ECO:0000256" key="3">
    <source>
        <dbReference type="ARBA" id="ARBA00022692"/>
    </source>
</evidence>
<dbReference type="GO" id="GO:0055085">
    <property type="term" value="P:transmembrane transport"/>
    <property type="evidence" value="ECO:0007669"/>
    <property type="project" value="InterPro"/>
</dbReference>
<evidence type="ECO:0000256" key="4">
    <source>
        <dbReference type="ARBA" id="ARBA00022989"/>
    </source>
</evidence>
<reference evidence="9 10" key="1">
    <citation type="submission" date="2019-05" db="EMBL/GenBank/DDBJ databases">
        <authorList>
            <person name="Lee S.D."/>
        </authorList>
    </citation>
    <scope>NUCLEOTIDE SEQUENCE [LARGE SCALE GENOMIC DNA]</scope>
    <source>
        <strain evidence="9 10">C5-26</strain>
    </source>
</reference>
<keyword evidence="6" id="KW-0813">Transport</keyword>
<dbReference type="PANTHER" id="PTHR30477">
    <property type="entry name" value="ABC-TRANSPORTER METAL-BINDING PROTEIN"/>
    <property type="match status" value="1"/>
</dbReference>
<evidence type="ECO:0000256" key="7">
    <source>
        <dbReference type="SAM" id="MobiDB-lite"/>
    </source>
</evidence>
<evidence type="ECO:0000313" key="10">
    <source>
        <dbReference type="Proteomes" id="UP000320244"/>
    </source>
</evidence>
<gene>
    <name evidence="9" type="ORF">FGL98_18895</name>
</gene>
<comment type="subcellular location">
    <subcellularLocation>
        <location evidence="6">Cell membrane</location>
        <topology evidence="6">Multi-pass membrane protein</topology>
    </subcellularLocation>
    <subcellularLocation>
        <location evidence="1">Membrane</location>
        <topology evidence="1">Multi-pass membrane protein</topology>
    </subcellularLocation>
</comment>
<evidence type="ECO:0000256" key="5">
    <source>
        <dbReference type="ARBA" id="ARBA00023136"/>
    </source>
</evidence>
<dbReference type="GO" id="GO:0043190">
    <property type="term" value="C:ATP-binding cassette (ABC) transporter complex"/>
    <property type="evidence" value="ECO:0007669"/>
    <property type="project" value="InterPro"/>
</dbReference>
<keyword evidence="4 8" id="KW-1133">Transmembrane helix</keyword>
<sequence>MFDMFQLEAMRHALIAALLVGAAAPAVGVFLVQRRLSLIGDGLGHVSLAGVAIGVLTNHSPIITALIAAVLAAGLVEFIRIRGRTNADVALAVMFYGGIALGVVLLAKATSAGGLSIEQYLFGAILTTESNQLWQFALLAVVAVGTTTVLRRRLFAIANDEEYAQSAGLPVMSMNLLLSVLTSVTVVLSMRVIGLLLISALMILPNATGQLLGRSFRGTTIWAVGIGCVCGFVGVSSSYYLDTPSGGTVVLAAVALFLVAASVTALVRIARGRQLRRSSHPHLHQDGCGHDAQLHGDHVDYVHEGHLHTAEADHHGHDRLHPAGAGDPAYAESATGLAETTTKEDPA</sequence>
<dbReference type="PANTHER" id="PTHR30477:SF0">
    <property type="entry name" value="METAL TRANSPORT SYSTEM MEMBRANE PROTEIN TM_0125-RELATED"/>
    <property type="match status" value="1"/>
</dbReference>
<evidence type="ECO:0000256" key="1">
    <source>
        <dbReference type="ARBA" id="ARBA00004141"/>
    </source>
</evidence>
<dbReference type="InterPro" id="IPR037294">
    <property type="entry name" value="ABC_BtuC-like"/>
</dbReference>
<comment type="similarity">
    <text evidence="2 6">Belongs to the ABC-3 integral membrane protein family.</text>
</comment>
<dbReference type="CDD" id="cd06550">
    <property type="entry name" value="TM_ABC_iron-siderophores_like"/>
    <property type="match status" value="1"/>
</dbReference>
<reference evidence="9 10" key="2">
    <citation type="submission" date="2019-08" db="EMBL/GenBank/DDBJ databases">
        <title>Jejuicoccus antrihumi gen. nov., sp. nov., a new member of the family Dermacoccaceae isolated from a cave.</title>
        <authorList>
            <person name="Schumann P."/>
            <person name="Kim I.S."/>
        </authorList>
    </citation>
    <scope>NUCLEOTIDE SEQUENCE [LARGE SCALE GENOMIC DNA]</scope>
    <source>
        <strain evidence="9 10">C5-26</strain>
    </source>
</reference>
<dbReference type="Gene3D" id="1.10.3470.10">
    <property type="entry name" value="ABC transporter involved in vitamin B12 uptake, BtuC"/>
    <property type="match status" value="1"/>
</dbReference>
<feature type="transmembrane region" description="Helical" evidence="8">
    <location>
        <begin position="62"/>
        <end position="79"/>
    </location>
</feature>
<accession>A0A563DUV7</accession>
<dbReference type="GO" id="GO:0010043">
    <property type="term" value="P:response to zinc ion"/>
    <property type="evidence" value="ECO:0007669"/>
    <property type="project" value="TreeGrafter"/>
</dbReference>
<dbReference type="Pfam" id="PF00950">
    <property type="entry name" value="ABC-3"/>
    <property type="match status" value="1"/>
</dbReference>
<feature type="transmembrane region" description="Helical" evidence="8">
    <location>
        <begin position="219"/>
        <end position="241"/>
    </location>
</feature>
<dbReference type="SUPFAM" id="SSF81345">
    <property type="entry name" value="ABC transporter involved in vitamin B12 uptake, BtuC"/>
    <property type="match status" value="1"/>
</dbReference>
<dbReference type="InterPro" id="IPR001626">
    <property type="entry name" value="ABC_TroCD"/>
</dbReference>
<dbReference type="OrthoDB" id="9798540at2"/>
<dbReference type="Proteomes" id="UP000320244">
    <property type="component" value="Unassembled WGS sequence"/>
</dbReference>
<feature type="transmembrane region" description="Helical" evidence="8">
    <location>
        <begin position="133"/>
        <end position="151"/>
    </location>
</feature>
<comment type="caution">
    <text evidence="9">The sequence shown here is derived from an EMBL/GenBank/DDBJ whole genome shotgun (WGS) entry which is preliminary data.</text>
</comment>
<organism evidence="9 10">
    <name type="scientific">Leekyejoonella antrihumi</name>
    <dbReference type="NCBI Taxonomy" id="1660198"/>
    <lineage>
        <taxon>Bacteria</taxon>
        <taxon>Bacillati</taxon>
        <taxon>Actinomycetota</taxon>
        <taxon>Actinomycetes</taxon>
        <taxon>Micrococcales</taxon>
        <taxon>Dermacoccaceae</taxon>
        <taxon>Leekyejoonella</taxon>
    </lineage>
</organism>
<feature type="region of interest" description="Disordered" evidence="7">
    <location>
        <begin position="313"/>
        <end position="347"/>
    </location>
</feature>
<evidence type="ECO:0000256" key="2">
    <source>
        <dbReference type="ARBA" id="ARBA00008034"/>
    </source>
</evidence>
<dbReference type="EMBL" id="VCQV01000032">
    <property type="protein sequence ID" value="TWP34038.1"/>
    <property type="molecule type" value="Genomic_DNA"/>
</dbReference>
<evidence type="ECO:0000256" key="6">
    <source>
        <dbReference type="RuleBase" id="RU003943"/>
    </source>
</evidence>